<reference evidence="2" key="1">
    <citation type="submission" date="2018-11" db="EMBL/GenBank/DDBJ databases">
        <authorList>
            <consortium name="Pathogen Informatics"/>
        </authorList>
    </citation>
    <scope>NUCLEOTIDE SEQUENCE</scope>
</reference>
<sequence length="79" mass="8277">MPEALVQGTHNTEAGHRRRLMEYRLAEAGGEVNLRLLEETGVGGFAHAEGSLRQDSSSAGSKASSSCGNMVSGESSRLS</sequence>
<evidence type="ECO:0000313" key="3">
    <source>
        <dbReference type="Proteomes" id="UP000784294"/>
    </source>
</evidence>
<comment type="caution">
    <text evidence="2">The sequence shown here is derived from an EMBL/GenBank/DDBJ whole genome shotgun (WGS) entry which is preliminary data.</text>
</comment>
<proteinExistence type="predicted"/>
<evidence type="ECO:0000256" key="1">
    <source>
        <dbReference type="SAM" id="MobiDB-lite"/>
    </source>
</evidence>
<protein>
    <submittedName>
        <fullName evidence="2">Uncharacterized protein</fullName>
    </submittedName>
</protein>
<dbReference type="EMBL" id="CAAALY010047258">
    <property type="protein sequence ID" value="VEL20615.1"/>
    <property type="molecule type" value="Genomic_DNA"/>
</dbReference>
<evidence type="ECO:0000313" key="2">
    <source>
        <dbReference type="EMBL" id="VEL20615.1"/>
    </source>
</evidence>
<name>A0A448WUI5_9PLAT</name>
<gene>
    <name evidence="2" type="ORF">PXEA_LOCUS14055</name>
</gene>
<keyword evidence="3" id="KW-1185">Reference proteome</keyword>
<organism evidence="2 3">
    <name type="scientific">Protopolystoma xenopodis</name>
    <dbReference type="NCBI Taxonomy" id="117903"/>
    <lineage>
        <taxon>Eukaryota</taxon>
        <taxon>Metazoa</taxon>
        <taxon>Spiralia</taxon>
        <taxon>Lophotrochozoa</taxon>
        <taxon>Platyhelminthes</taxon>
        <taxon>Monogenea</taxon>
        <taxon>Polyopisthocotylea</taxon>
        <taxon>Polystomatidea</taxon>
        <taxon>Polystomatidae</taxon>
        <taxon>Protopolystoma</taxon>
    </lineage>
</organism>
<dbReference type="Proteomes" id="UP000784294">
    <property type="component" value="Unassembled WGS sequence"/>
</dbReference>
<accession>A0A448WUI5</accession>
<feature type="compositionally biased region" description="Low complexity" evidence="1">
    <location>
        <begin position="56"/>
        <end position="66"/>
    </location>
</feature>
<dbReference type="AlphaFoldDB" id="A0A448WUI5"/>
<feature type="region of interest" description="Disordered" evidence="1">
    <location>
        <begin position="48"/>
        <end position="79"/>
    </location>
</feature>
<feature type="compositionally biased region" description="Polar residues" evidence="1">
    <location>
        <begin position="67"/>
        <end position="79"/>
    </location>
</feature>